<evidence type="ECO:0000256" key="5">
    <source>
        <dbReference type="ARBA" id="ARBA00012507"/>
    </source>
</evidence>
<accession>A0A6V7Y1I3</accession>
<dbReference type="EMBL" id="CAJEWN010002653">
    <property type="protein sequence ID" value="CAD2204713.1"/>
    <property type="molecule type" value="Genomic_DNA"/>
</dbReference>
<evidence type="ECO:0000313" key="15">
    <source>
        <dbReference type="EMBL" id="CAD2204707.1"/>
    </source>
</evidence>
<keyword evidence="10" id="KW-0548">Nucleotidyltransferase</keyword>
<name>A0A6V7Y1I3_MELEN</name>
<keyword evidence="9" id="KW-0808">Transferase</keyword>
<keyword evidence="11" id="KW-0547">Nucleotide-binding</keyword>
<comment type="caution">
    <text evidence="15">The sequence shown here is derived from an EMBL/GenBank/DDBJ whole genome shotgun (WGS) entry which is preliminary data.</text>
</comment>
<gene>
    <name evidence="15" type="ORF">MENT_LOCUS58459</name>
    <name evidence="16" type="ORF">MENT_LOCUS58465</name>
</gene>
<dbReference type="PANTHER" id="PTHR20884">
    <property type="entry name" value="GDP-D-GLUCOSE PHOSPHORYLASE 1"/>
    <property type="match status" value="1"/>
</dbReference>
<feature type="domain" description="GDPGP1-like N-terminal" evidence="14">
    <location>
        <begin position="43"/>
        <end position="206"/>
    </location>
</feature>
<dbReference type="Pfam" id="PF26217">
    <property type="entry name" value="GDPGP1_N"/>
    <property type="match status" value="1"/>
</dbReference>
<proteinExistence type="inferred from homology"/>
<dbReference type="Proteomes" id="UP000580250">
    <property type="component" value="Unassembled WGS sequence"/>
</dbReference>
<dbReference type="GO" id="GO:0005085">
    <property type="term" value="F:guanyl-nucleotide exchange factor activity"/>
    <property type="evidence" value="ECO:0007669"/>
    <property type="project" value="UniProtKB-KW"/>
</dbReference>
<dbReference type="GO" id="GO:0006006">
    <property type="term" value="P:glucose metabolic process"/>
    <property type="evidence" value="ECO:0007669"/>
    <property type="project" value="TreeGrafter"/>
</dbReference>
<evidence type="ECO:0000256" key="9">
    <source>
        <dbReference type="ARBA" id="ARBA00022679"/>
    </source>
</evidence>
<protein>
    <recommendedName>
        <fullName evidence="6">GDP-D-glucose phosphorylase 1</fullName>
        <ecNumber evidence="5">2.7.7.78</ecNumber>
    </recommendedName>
</protein>
<dbReference type="EMBL" id="CAJEWN010002653">
    <property type="protein sequence ID" value="CAD2204707.1"/>
    <property type="molecule type" value="Genomic_DNA"/>
</dbReference>
<dbReference type="OrthoDB" id="417175at2759"/>
<dbReference type="InterPro" id="IPR058865">
    <property type="entry name" value="GDPGP1_C"/>
</dbReference>
<comment type="function">
    <text evidence="2">Specific and highly efficient GDP-D-glucose phosphorylase regulating the levels of GDP-D-glucose in cells.</text>
</comment>
<dbReference type="GO" id="GO:0000166">
    <property type="term" value="F:nucleotide binding"/>
    <property type="evidence" value="ECO:0007669"/>
    <property type="project" value="UniProtKB-KW"/>
</dbReference>
<evidence type="ECO:0000259" key="13">
    <source>
        <dbReference type="Pfam" id="PF26216"/>
    </source>
</evidence>
<dbReference type="Pfam" id="PF26216">
    <property type="entry name" value="GDPGP1_C"/>
    <property type="match status" value="1"/>
</dbReference>
<evidence type="ECO:0000256" key="10">
    <source>
        <dbReference type="ARBA" id="ARBA00022695"/>
    </source>
</evidence>
<comment type="similarity">
    <text evidence="4">Belongs to the GDPGP1 family.</text>
</comment>
<dbReference type="InterPro" id="IPR058866">
    <property type="entry name" value="GDPGP1_N"/>
</dbReference>
<evidence type="ECO:0000256" key="4">
    <source>
        <dbReference type="ARBA" id="ARBA00006451"/>
    </source>
</evidence>
<evidence type="ECO:0000256" key="3">
    <source>
        <dbReference type="ARBA" id="ARBA00004496"/>
    </source>
</evidence>
<evidence type="ECO:0000256" key="6">
    <source>
        <dbReference type="ARBA" id="ARBA00018857"/>
    </source>
</evidence>
<dbReference type="EC" id="2.7.7.78" evidence="5"/>
<organism evidence="15 17">
    <name type="scientific">Meloidogyne enterolobii</name>
    <name type="common">Root-knot nematode worm</name>
    <name type="synonym">Meloidogyne mayaguensis</name>
    <dbReference type="NCBI Taxonomy" id="390850"/>
    <lineage>
        <taxon>Eukaryota</taxon>
        <taxon>Metazoa</taxon>
        <taxon>Ecdysozoa</taxon>
        <taxon>Nematoda</taxon>
        <taxon>Chromadorea</taxon>
        <taxon>Rhabditida</taxon>
        <taxon>Tylenchina</taxon>
        <taxon>Tylenchomorpha</taxon>
        <taxon>Tylenchoidea</taxon>
        <taxon>Meloidogynidae</taxon>
        <taxon>Meloidogyninae</taxon>
        <taxon>Meloidogyne</taxon>
    </lineage>
</organism>
<evidence type="ECO:0000259" key="14">
    <source>
        <dbReference type="Pfam" id="PF26217"/>
    </source>
</evidence>
<dbReference type="InterPro" id="IPR026506">
    <property type="entry name" value="GDPGP"/>
</dbReference>
<dbReference type="GO" id="GO:0016787">
    <property type="term" value="F:hydrolase activity"/>
    <property type="evidence" value="ECO:0007669"/>
    <property type="project" value="UniProtKB-KW"/>
</dbReference>
<dbReference type="GO" id="GO:0080048">
    <property type="term" value="F:GDP-D-glucose phosphorylase activity"/>
    <property type="evidence" value="ECO:0007669"/>
    <property type="project" value="UniProtKB-EC"/>
</dbReference>
<evidence type="ECO:0000256" key="12">
    <source>
        <dbReference type="ARBA" id="ARBA00022801"/>
    </source>
</evidence>
<dbReference type="PANTHER" id="PTHR20884:SF8">
    <property type="entry name" value="GDP-D-GLUCOSE PHOSPHORYLASE 1"/>
    <property type="match status" value="1"/>
</dbReference>
<dbReference type="AlphaFoldDB" id="A0A6V7Y1I3"/>
<evidence type="ECO:0000256" key="7">
    <source>
        <dbReference type="ARBA" id="ARBA00022490"/>
    </source>
</evidence>
<evidence type="ECO:0000256" key="11">
    <source>
        <dbReference type="ARBA" id="ARBA00022741"/>
    </source>
</evidence>
<keyword evidence="12" id="KW-0378">Hydrolase</keyword>
<comment type="subcellular location">
    <subcellularLocation>
        <location evidence="3">Cytoplasm</location>
    </subcellularLocation>
</comment>
<evidence type="ECO:0000313" key="16">
    <source>
        <dbReference type="EMBL" id="CAD2204713.1"/>
    </source>
</evidence>
<evidence type="ECO:0000256" key="1">
    <source>
        <dbReference type="ARBA" id="ARBA00000063"/>
    </source>
</evidence>
<keyword evidence="8" id="KW-0344">Guanine-nucleotide releasing factor</keyword>
<comment type="catalytic activity">
    <reaction evidence="1">
        <text>GDP-alpha-D-glucose + phosphate = alpha-D-glucose 1-phosphate + GDP + H(+)</text>
        <dbReference type="Rhea" id="RHEA:30387"/>
        <dbReference type="ChEBI" id="CHEBI:15378"/>
        <dbReference type="ChEBI" id="CHEBI:43474"/>
        <dbReference type="ChEBI" id="CHEBI:58189"/>
        <dbReference type="ChEBI" id="CHEBI:58601"/>
        <dbReference type="ChEBI" id="CHEBI:62230"/>
        <dbReference type="EC" id="2.7.7.78"/>
    </reaction>
</comment>
<evidence type="ECO:0000256" key="8">
    <source>
        <dbReference type="ARBA" id="ARBA00022658"/>
    </source>
</evidence>
<sequence>MVAEQESSENTTCSSPIPSLKYLSNDLLINLTDCSEERKLSGFKSKLLKQWELSANKGTLNYHVGNCKFRKLDGQYKICLQLNEDRCRKRRKPMEFNSVCQPFDEGLWNFTKLKQEECLFYMDKIKENSISSQHSPEGLVSINASPLSVGHSLLIPSPQKCLPQILCFEAIKMSIELLLLIEDDNFLIIYNGLMAHASVNHLHLQTLFWPCKSGILEKSVKPKSTGWDWLFLLQRPDWYLPAFVFQLDDLTDIEKITKALDICVKLLIENGVAHNLFMCRSKQFKNRLNKVENIPNNEISKELVTIYLFPRKASKEGLFVGGSLTSTFVPAALEVAGLLPVYDSDFFASTNESEILKIFNERELMSDEYFEQLANKLINYLMDEVDEF</sequence>
<feature type="domain" description="GDPGP1-like C-terminal" evidence="13">
    <location>
        <begin position="240"/>
        <end position="380"/>
    </location>
</feature>
<reference evidence="15 17" key="1">
    <citation type="submission" date="2020-08" db="EMBL/GenBank/DDBJ databases">
        <authorList>
            <person name="Koutsovoulos G."/>
            <person name="Danchin GJ E."/>
        </authorList>
    </citation>
    <scope>NUCLEOTIDE SEQUENCE [LARGE SCALE GENOMIC DNA]</scope>
</reference>
<evidence type="ECO:0000256" key="2">
    <source>
        <dbReference type="ARBA" id="ARBA00003049"/>
    </source>
</evidence>
<evidence type="ECO:0000313" key="17">
    <source>
        <dbReference type="Proteomes" id="UP000580250"/>
    </source>
</evidence>
<keyword evidence="7" id="KW-0963">Cytoplasm</keyword>
<dbReference type="GO" id="GO:0005737">
    <property type="term" value="C:cytoplasm"/>
    <property type="evidence" value="ECO:0007669"/>
    <property type="project" value="UniProtKB-SubCell"/>
</dbReference>